<evidence type="ECO:0000313" key="3">
    <source>
        <dbReference type="Proteomes" id="UP000318307"/>
    </source>
</evidence>
<accession>A0A562S7P2</accession>
<evidence type="ECO:0000256" key="1">
    <source>
        <dbReference type="SAM" id="MobiDB-lite"/>
    </source>
</evidence>
<organism evidence="2 3">
    <name type="scientific">Desulfobotulus alkaliphilus</name>
    <dbReference type="NCBI Taxonomy" id="622671"/>
    <lineage>
        <taxon>Bacteria</taxon>
        <taxon>Pseudomonadati</taxon>
        <taxon>Thermodesulfobacteriota</taxon>
        <taxon>Desulfobacteria</taxon>
        <taxon>Desulfobacterales</taxon>
        <taxon>Desulfobacteraceae</taxon>
        <taxon>Desulfobotulus</taxon>
    </lineage>
</organism>
<reference evidence="2 3" key="1">
    <citation type="submission" date="2019-07" db="EMBL/GenBank/DDBJ databases">
        <title>Genome sequencing of 100 strains of the haloalkaliphilic chemolithoautotrophic sulfur-oxidizing bacterium Thioalkalivibrio.</title>
        <authorList>
            <person name="Muyzer G."/>
        </authorList>
    </citation>
    <scope>NUCLEOTIDE SEQUENCE [LARGE SCALE GENOMIC DNA]</scope>
    <source>
        <strain evidence="2 3">ASO4-4</strain>
    </source>
</reference>
<keyword evidence="3" id="KW-1185">Reference proteome</keyword>
<gene>
    <name evidence="2" type="ORF">LZ24_00325</name>
</gene>
<dbReference type="Proteomes" id="UP000318307">
    <property type="component" value="Unassembled WGS sequence"/>
</dbReference>
<sequence>MKKFELRQSWSDTGSGSPEFSATTARLEIYADGHNLTKNENIWSRSIQDHVLVSTWPLAMWALQNWWRLLYEPLPSPARRPDMGWRMAHGLGAANHGFVWPEIMFASDGENVQIWSTPSSDDNQQSVRYIKRIDSPVSIPIAVFRSVLLDFVSTIESRLDAVGLHASDLSVFFKIIRDEEQNRDSMIYRKLEALMGFDPDECPPETMDNALKLYAACGEKTLSELAPVYGKGGKTEPLKPIEAFLHAPGVMGMPEFSTKSMGRETNSDTAPWRVAVEDARKLREEIGNRHKAIETARLFDLLGIAASDRDKWSPPCRSLVSVGIPAFHQHIKFIPRKRHPLSKRFELARYIGDYICTGDSHWLTNTDLGTARQRYQRAFAAAFLCPMDGLMAFLQDDYSEEAIEDAADHFDVSVQTIASLLNSHSSGEREFSFFTSPLSF</sequence>
<dbReference type="AlphaFoldDB" id="A0A562S7P2"/>
<feature type="region of interest" description="Disordered" evidence="1">
    <location>
        <begin position="1"/>
        <end position="20"/>
    </location>
</feature>
<name>A0A562S7P2_9BACT</name>
<proteinExistence type="predicted"/>
<evidence type="ECO:0000313" key="2">
    <source>
        <dbReference type="EMBL" id="TWI76704.1"/>
    </source>
</evidence>
<dbReference type="EMBL" id="VLLC01000002">
    <property type="protein sequence ID" value="TWI76704.1"/>
    <property type="molecule type" value="Genomic_DNA"/>
</dbReference>
<comment type="caution">
    <text evidence="2">The sequence shown here is derived from an EMBL/GenBank/DDBJ whole genome shotgun (WGS) entry which is preliminary data.</text>
</comment>
<protein>
    <submittedName>
        <fullName evidence="2">Uncharacterized protein</fullName>
    </submittedName>
</protein>
<feature type="compositionally biased region" description="Polar residues" evidence="1">
    <location>
        <begin position="8"/>
        <end position="20"/>
    </location>
</feature>